<feature type="region of interest" description="Disordered" evidence="1">
    <location>
        <begin position="49"/>
        <end position="88"/>
    </location>
</feature>
<keyword evidence="2" id="KW-0812">Transmembrane</keyword>
<evidence type="ECO:0000313" key="6">
    <source>
        <dbReference type="EMBL" id="EUC51784.1"/>
    </source>
</evidence>
<dbReference type="EMBL" id="JALU01000024">
    <property type="protein sequence ID" value="EUC51784.1"/>
    <property type="molecule type" value="Genomic_DNA"/>
</dbReference>
<dbReference type="AlphaFoldDB" id="X8IRF8"/>
<feature type="domain" description="SpaA-like prealbumin fold" evidence="4">
    <location>
        <begin position="397"/>
        <end position="467"/>
    </location>
</feature>
<keyword evidence="2" id="KW-0472">Membrane</keyword>
<evidence type="ECO:0000259" key="4">
    <source>
        <dbReference type="Pfam" id="PF17802"/>
    </source>
</evidence>
<dbReference type="InterPro" id="IPR041033">
    <property type="entry name" value="SpaA_PFL_dom_1"/>
</dbReference>
<proteinExistence type="predicted"/>
<gene>
    <name evidence="6" type="ORF">HMPREF0581_0659</name>
</gene>
<evidence type="ECO:0000256" key="3">
    <source>
        <dbReference type="SAM" id="SignalP"/>
    </source>
</evidence>
<feature type="signal peptide" evidence="3">
    <location>
        <begin position="1"/>
        <end position="27"/>
    </location>
</feature>
<dbReference type="InterPro" id="IPR013783">
    <property type="entry name" value="Ig-like_fold"/>
</dbReference>
<name>X8IRF8_9FIRM</name>
<dbReference type="Proteomes" id="UP000022645">
    <property type="component" value="Unassembled WGS sequence"/>
</dbReference>
<dbReference type="Gene3D" id="2.60.40.3930">
    <property type="match status" value="3"/>
</dbReference>
<dbReference type="Gene3D" id="2.60.40.10">
    <property type="entry name" value="Immunoglobulins"/>
    <property type="match status" value="2"/>
</dbReference>
<comment type="caution">
    <text evidence="6">The sequence shown here is derived from an EMBL/GenBank/DDBJ whole genome shotgun (WGS) entry which is preliminary data.</text>
</comment>
<feature type="domain" description="T-Q ester bond containing" evidence="5">
    <location>
        <begin position="744"/>
        <end position="863"/>
    </location>
</feature>
<accession>X8IRF8</accession>
<feature type="domain" description="T-Q ester bond containing" evidence="5">
    <location>
        <begin position="866"/>
        <end position="982"/>
    </location>
</feature>
<evidence type="ECO:0000313" key="7">
    <source>
        <dbReference type="Proteomes" id="UP000022645"/>
    </source>
</evidence>
<evidence type="ECO:0000259" key="5">
    <source>
        <dbReference type="Pfam" id="PF18202"/>
    </source>
</evidence>
<evidence type="ECO:0000256" key="2">
    <source>
        <dbReference type="SAM" id="Phobius"/>
    </source>
</evidence>
<feature type="domain" description="T-Q ester bond containing" evidence="5">
    <location>
        <begin position="614"/>
        <end position="742"/>
    </location>
</feature>
<reference evidence="6 7" key="1">
    <citation type="submission" date="2014-01" db="EMBL/GenBank/DDBJ databases">
        <authorList>
            <person name="Durkin A.S."/>
            <person name="McCorrison J."/>
            <person name="Torralba M."/>
            <person name="Gillis M."/>
            <person name="Haft D.H."/>
            <person name="Methe B."/>
            <person name="Sutton G."/>
            <person name="Nelson K.E."/>
        </authorList>
    </citation>
    <scope>NUCLEOTIDE SEQUENCE [LARGE SCALE GENOMIC DNA]</scope>
    <source>
        <strain evidence="6 7">ATCC 33093</strain>
    </source>
</reference>
<feature type="chain" id="PRO_5038396963" evidence="3">
    <location>
        <begin position="28"/>
        <end position="1034"/>
    </location>
</feature>
<dbReference type="Pfam" id="PF17802">
    <property type="entry name" value="SpaA"/>
    <property type="match status" value="2"/>
</dbReference>
<dbReference type="InterPro" id="IPR041100">
    <property type="entry name" value="TQ"/>
</dbReference>
<dbReference type="RefSeq" id="WP_036381600.1">
    <property type="nucleotide sequence ID" value="NZ_JALU01000024.1"/>
</dbReference>
<dbReference type="NCBIfam" id="NF033903">
    <property type="entry name" value="VaFE_rpt"/>
    <property type="match status" value="3"/>
</dbReference>
<protein>
    <submittedName>
        <fullName evidence="6">Cna protein B-type domain protein</fullName>
    </submittedName>
</protein>
<sequence length="1034" mass="112482">MKRFKKLSSIMGILMTIIMIAPGAVSFAETIPDAESNSADTVINENKSAEETKATGNLESQAVEASATSNSDAAKGDENKDGSVTVNLTDKGNGSFNAKLKNAADETTKEVYAGKTATLKATVGDEIELSTYALDGNKTNINAKDAEVTQQIAYGDNCKLVYIKITGANPSVDISFTGGESLGSSTQVQARMMRGVSLFRAPASSMSAYVKLDKYQYGYNSSGRRYYPNKYGLFTSGTSGVYGGAIYCAEHDRTPTTGSMTGYTVSDSTLRKILYYGYKGPAQWSGFSSPSYNSQYKVWGSNTNRTEIAGTVITSQALSNRFNALGGRGTATNPAGLNAFMSYVNSQPDPSAYTVYKATASGQDMMWGVYNPKGKLQLVKEVKNNKTLTEQCKNMYSLAGAEYYVSKNRDGSGYVGMFTTKEDGSTDPIELDAGRYYVKEVKAPNGYGLDTEIYTVDVTSGNTSWVVSKDEPLFDPISILLEKTSDGSGYLNPNADMSNAEFTIKYYDAIANDVSGLTPVRTWKLKTIRSNNGKFLAQLRDKYALGGSDEFFKDEHGAIVIPRGTITVQETKAPKGYKVDSKTYTYKIDKDTNDLLMKLNFGNTPEQPNQPLVPKIGTTAMDAATTDNVGSNGKKIKIIDTVRYKELSEGETYTIKGKLMDKATGQPLLVKGKEITAEKTFTVTKNNSTITGDGASGSVDLEYEVDSTVLAGKTTVVFEYLYYDGKEIATHADIDAQRQSVHFPKVGTTAKSRETNSNLGMPRANETIVDTVKYENLVVGKVYTVKGKLMDKATKQPIKDENGNEITASKTFTATSKSGSVDLEYTYNSLNRQGKATVVFEDMYHNDKLVATHSDITDINQTIDYPNIHTKADVKQIGKLKDGNITIVDKVFYKNLTIGKVYTVKGKLMDKATGQPLLVNGREVTAEKTFTATRNTGSIEVEFALPAKVLQGKTTVVFEDMYNDGVKIATHSDITDRNQTVSIGRLDVRYPYGGHGLVKTGDPLALGLALMVFGLSSMLLVVTIRAKKRARELE</sequence>
<dbReference type="Pfam" id="PF18202">
    <property type="entry name" value="TQ"/>
    <property type="match status" value="3"/>
</dbReference>
<keyword evidence="3" id="KW-0732">Signal</keyword>
<keyword evidence="2" id="KW-1133">Transmembrane helix</keyword>
<feature type="transmembrane region" description="Helical" evidence="2">
    <location>
        <begin position="1004"/>
        <end position="1024"/>
    </location>
</feature>
<evidence type="ECO:0000256" key="1">
    <source>
        <dbReference type="SAM" id="MobiDB-lite"/>
    </source>
</evidence>
<feature type="domain" description="SpaA-like prealbumin fold" evidence="4">
    <location>
        <begin position="497"/>
        <end position="592"/>
    </location>
</feature>
<organism evidence="6 7">
    <name type="scientific">Mogibacterium timidum ATCC 33093</name>
    <dbReference type="NCBI Taxonomy" id="1401079"/>
    <lineage>
        <taxon>Bacteria</taxon>
        <taxon>Bacillati</taxon>
        <taxon>Bacillota</taxon>
        <taxon>Clostridia</taxon>
        <taxon>Peptostreptococcales</taxon>
        <taxon>Anaerovoracaceae</taxon>
        <taxon>Mogibacterium</taxon>
    </lineage>
</organism>
<dbReference type="PATRIC" id="fig|1401079.3.peg.1386"/>